<dbReference type="Proteomes" id="UP001237642">
    <property type="component" value="Unassembled WGS sequence"/>
</dbReference>
<keyword evidence="3" id="KW-1185">Reference proteome</keyword>
<evidence type="ECO:0000313" key="2">
    <source>
        <dbReference type="EMBL" id="KAK1361864.1"/>
    </source>
</evidence>
<sequence length="267" mass="30244">MANNYDNFGFNQNELFTSGFLGFQEGSSDHTITPYPIVPQNNESQNTFFMSDSPKNHGIQVRFGDLTFTTFHEGQNQSFMRGSPEILTGFEDLATIHPTVQQNTVQMNNNHISHASFTFNCPPSGQNNACFMMGHTGICGGTNHIGSSFNGLNNHRNTAKTSRSFSRSTNKVNRSPSSKQCNKRVRFRRTFLSGFKICVKIQALIPYKSIRDIAMRIQWLMKQGKLDNFWDRKETLSEGDWSDLKFYMPDNPNDPDLLAIRNMVSAA</sequence>
<protein>
    <submittedName>
        <fullName evidence="2">Uncharacterized protein</fullName>
    </submittedName>
</protein>
<proteinExistence type="predicted"/>
<evidence type="ECO:0000313" key="3">
    <source>
        <dbReference type="Proteomes" id="UP001237642"/>
    </source>
</evidence>
<organism evidence="2 3">
    <name type="scientific">Heracleum sosnowskyi</name>
    <dbReference type="NCBI Taxonomy" id="360622"/>
    <lineage>
        <taxon>Eukaryota</taxon>
        <taxon>Viridiplantae</taxon>
        <taxon>Streptophyta</taxon>
        <taxon>Embryophyta</taxon>
        <taxon>Tracheophyta</taxon>
        <taxon>Spermatophyta</taxon>
        <taxon>Magnoliopsida</taxon>
        <taxon>eudicotyledons</taxon>
        <taxon>Gunneridae</taxon>
        <taxon>Pentapetalae</taxon>
        <taxon>asterids</taxon>
        <taxon>campanulids</taxon>
        <taxon>Apiales</taxon>
        <taxon>Apiaceae</taxon>
        <taxon>Apioideae</taxon>
        <taxon>apioid superclade</taxon>
        <taxon>Tordylieae</taxon>
        <taxon>Tordyliinae</taxon>
        <taxon>Heracleum</taxon>
    </lineage>
</organism>
<dbReference type="AlphaFoldDB" id="A0AAD8M6V6"/>
<accession>A0AAD8M6V6</accession>
<name>A0AAD8M6V6_9APIA</name>
<dbReference type="EMBL" id="JAUIZM010000010">
    <property type="protein sequence ID" value="KAK1361864.1"/>
    <property type="molecule type" value="Genomic_DNA"/>
</dbReference>
<gene>
    <name evidence="2" type="ORF">POM88_046338</name>
</gene>
<comment type="caution">
    <text evidence="2">The sequence shown here is derived from an EMBL/GenBank/DDBJ whole genome shotgun (WGS) entry which is preliminary data.</text>
</comment>
<feature type="region of interest" description="Disordered" evidence="1">
    <location>
        <begin position="158"/>
        <end position="179"/>
    </location>
</feature>
<reference evidence="2" key="2">
    <citation type="submission" date="2023-05" db="EMBL/GenBank/DDBJ databases">
        <authorList>
            <person name="Schelkunov M.I."/>
        </authorList>
    </citation>
    <scope>NUCLEOTIDE SEQUENCE</scope>
    <source>
        <strain evidence="2">Hsosn_3</strain>
        <tissue evidence="2">Leaf</tissue>
    </source>
</reference>
<reference evidence="2" key="1">
    <citation type="submission" date="2023-02" db="EMBL/GenBank/DDBJ databases">
        <title>Genome of toxic invasive species Heracleum sosnowskyi carries increased number of genes despite the absence of recent whole-genome duplications.</title>
        <authorList>
            <person name="Schelkunov M."/>
            <person name="Shtratnikova V."/>
            <person name="Makarenko M."/>
            <person name="Klepikova A."/>
            <person name="Omelchenko D."/>
            <person name="Novikova G."/>
            <person name="Obukhova E."/>
            <person name="Bogdanov V."/>
            <person name="Penin A."/>
            <person name="Logacheva M."/>
        </authorList>
    </citation>
    <scope>NUCLEOTIDE SEQUENCE</scope>
    <source>
        <strain evidence="2">Hsosn_3</strain>
        <tissue evidence="2">Leaf</tissue>
    </source>
</reference>
<evidence type="ECO:0000256" key="1">
    <source>
        <dbReference type="SAM" id="MobiDB-lite"/>
    </source>
</evidence>